<dbReference type="Proteomes" id="UP000313645">
    <property type="component" value="Unassembled WGS sequence"/>
</dbReference>
<name>A0ABY1ZF65_9GAMM</name>
<evidence type="ECO:0000313" key="3">
    <source>
        <dbReference type="Proteomes" id="UP000313645"/>
    </source>
</evidence>
<feature type="signal peptide" evidence="1">
    <location>
        <begin position="1"/>
        <end position="21"/>
    </location>
</feature>
<organism evidence="2 3">
    <name type="scientific">Marinobacter halodurans</name>
    <dbReference type="NCBI Taxonomy" id="2528979"/>
    <lineage>
        <taxon>Bacteria</taxon>
        <taxon>Pseudomonadati</taxon>
        <taxon>Pseudomonadota</taxon>
        <taxon>Gammaproteobacteria</taxon>
        <taxon>Pseudomonadales</taxon>
        <taxon>Marinobacteraceae</taxon>
        <taxon>Marinobacter</taxon>
    </lineage>
</organism>
<gene>
    <name evidence="2" type="ORF">EZI54_19770</name>
</gene>
<keyword evidence="3" id="KW-1185">Reference proteome</keyword>
<reference evidence="2 3" key="1">
    <citation type="submission" date="2019-02" db="EMBL/GenBank/DDBJ databases">
        <title>Marinobacter halodurans sp. nov., a marine bacterium isolated from sea tidal flat.</title>
        <authorList>
            <person name="Yoo Y."/>
            <person name="Lee D.W."/>
            <person name="Kim B.S."/>
            <person name="Kim J.-J."/>
        </authorList>
    </citation>
    <scope>NUCLEOTIDE SEQUENCE [LARGE SCALE GENOMIC DNA]</scope>
    <source>
        <strain evidence="2 3">YJ-S3-2</strain>
    </source>
</reference>
<evidence type="ECO:0008006" key="4">
    <source>
        <dbReference type="Google" id="ProtNLM"/>
    </source>
</evidence>
<protein>
    <recommendedName>
        <fullName evidence="4">DUF2845 domain-containing protein</fullName>
    </recommendedName>
</protein>
<accession>A0ABY1ZF65</accession>
<dbReference type="EMBL" id="SJDL01000041">
    <property type="protein sequence ID" value="TBW49367.1"/>
    <property type="molecule type" value="Genomic_DNA"/>
</dbReference>
<comment type="caution">
    <text evidence="2">The sequence shown here is derived from an EMBL/GenBank/DDBJ whole genome shotgun (WGS) entry which is preliminary data.</text>
</comment>
<evidence type="ECO:0000256" key="1">
    <source>
        <dbReference type="SAM" id="SignalP"/>
    </source>
</evidence>
<evidence type="ECO:0000313" key="2">
    <source>
        <dbReference type="EMBL" id="TBW49367.1"/>
    </source>
</evidence>
<proteinExistence type="predicted"/>
<dbReference type="RefSeq" id="WP_131483609.1">
    <property type="nucleotide sequence ID" value="NZ_SJDL01000041.1"/>
</dbReference>
<sequence length="107" mass="11624">MRLLKILVAMALLTTALFAHANDSFRLANGKLIQDGQSKQEVLYIAGDPVNQEVETIAVDDGAGGNPVKREILTYRLRSSLGGMSLVVVTIENNTVVAIESRQESRL</sequence>
<feature type="chain" id="PRO_5046288079" description="DUF2845 domain-containing protein" evidence="1">
    <location>
        <begin position="22"/>
        <end position="107"/>
    </location>
</feature>
<keyword evidence="1" id="KW-0732">Signal</keyword>